<dbReference type="AlphaFoldDB" id="A0A0D2MIG7"/>
<keyword evidence="2" id="KW-1185">Reference proteome</keyword>
<evidence type="ECO:0008006" key="3">
    <source>
        <dbReference type="Google" id="ProtNLM"/>
    </source>
</evidence>
<gene>
    <name evidence="1" type="ORF">HYPSUDRAFT_98809</name>
</gene>
<dbReference type="SUPFAM" id="SSF56801">
    <property type="entry name" value="Acetyl-CoA synthetase-like"/>
    <property type="match status" value="1"/>
</dbReference>
<evidence type="ECO:0000313" key="2">
    <source>
        <dbReference type="Proteomes" id="UP000054270"/>
    </source>
</evidence>
<sequence>STFTKPPLDGSLSLLDIIFSHGVHSFHHPLFKYVDVDNGIRAIVWSEAIKAFNIATQYTMKSTGTSNLGCIDSTSASSPPPVVGILANLDSITYYTLVIGIMNAGFTPFPISPRNSTESVAHLLESTGCEAVFV</sequence>
<accession>A0A0D2MIG7</accession>
<feature type="non-terminal residue" evidence="1">
    <location>
        <position position="134"/>
    </location>
</feature>
<feature type="non-terminal residue" evidence="1">
    <location>
        <position position="1"/>
    </location>
</feature>
<dbReference type="EMBL" id="KN817543">
    <property type="protein sequence ID" value="KJA23453.1"/>
    <property type="molecule type" value="Genomic_DNA"/>
</dbReference>
<dbReference type="Proteomes" id="UP000054270">
    <property type="component" value="Unassembled WGS sequence"/>
</dbReference>
<organism evidence="1 2">
    <name type="scientific">Hypholoma sublateritium (strain FD-334 SS-4)</name>
    <dbReference type="NCBI Taxonomy" id="945553"/>
    <lineage>
        <taxon>Eukaryota</taxon>
        <taxon>Fungi</taxon>
        <taxon>Dikarya</taxon>
        <taxon>Basidiomycota</taxon>
        <taxon>Agaricomycotina</taxon>
        <taxon>Agaricomycetes</taxon>
        <taxon>Agaricomycetidae</taxon>
        <taxon>Agaricales</taxon>
        <taxon>Agaricineae</taxon>
        <taxon>Strophariaceae</taxon>
        <taxon>Hypholoma</taxon>
    </lineage>
</organism>
<dbReference type="STRING" id="945553.A0A0D2MIG7"/>
<dbReference type="OrthoDB" id="429813at2759"/>
<reference evidence="2" key="1">
    <citation type="submission" date="2014-04" db="EMBL/GenBank/DDBJ databases">
        <title>Evolutionary Origins and Diversification of the Mycorrhizal Mutualists.</title>
        <authorList>
            <consortium name="DOE Joint Genome Institute"/>
            <consortium name="Mycorrhizal Genomics Consortium"/>
            <person name="Kohler A."/>
            <person name="Kuo A."/>
            <person name="Nagy L.G."/>
            <person name="Floudas D."/>
            <person name="Copeland A."/>
            <person name="Barry K.W."/>
            <person name="Cichocki N."/>
            <person name="Veneault-Fourrey C."/>
            <person name="LaButti K."/>
            <person name="Lindquist E.A."/>
            <person name="Lipzen A."/>
            <person name="Lundell T."/>
            <person name="Morin E."/>
            <person name="Murat C."/>
            <person name="Riley R."/>
            <person name="Ohm R."/>
            <person name="Sun H."/>
            <person name="Tunlid A."/>
            <person name="Henrissat B."/>
            <person name="Grigoriev I.V."/>
            <person name="Hibbett D.S."/>
            <person name="Martin F."/>
        </authorList>
    </citation>
    <scope>NUCLEOTIDE SEQUENCE [LARGE SCALE GENOMIC DNA]</scope>
    <source>
        <strain evidence="2">FD-334 SS-4</strain>
    </source>
</reference>
<proteinExistence type="predicted"/>
<dbReference type="Gene3D" id="3.40.50.980">
    <property type="match status" value="1"/>
</dbReference>
<protein>
    <recommendedName>
        <fullName evidence="3">AMP-dependent synthetase/ligase domain-containing protein</fullName>
    </recommendedName>
</protein>
<name>A0A0D2MIG7_HYPSF</name>
<dbReference type="OMA" id="FNIATQY"/>
<evidence type="ECO:0000313" key="1">
    <source>
        <dbReference type="EMBL" id="KJA23453.1"/>
    </source>
</evidence>